<gene>
    <name evidence="1" type="ORF">Bhyg_04677</name>
</gene>
<protein>
    <submittedName>
        <fullName evidence="1">Uncharacterized protein</fullName>
    </submittedName>
</protein>
<dbReference type="Proteomes" id="UP001151699">
    <property type="component" value="Chromosome A"/>
</dbReference>
<name>A0A9Q0NFP5_9DIPT</name>
<organism evidence="1 2">
    <name type="scientific">Pseudolycoriella hygida</name>
    <dbReference type="NCBI Taxonomy" id="35572"/>
    <lineage>
        <taxon>Eukaryota</taxon>
        <taxon>Metazoa</taxon>
        <taxon>Ecdysozoa</taxon>
        <taxon>Arthropoda</taxon>
        <taxon>Hexapoda</taxon>
        <taxon>Insecta</taxon>
        <taxon>Pterygota</taxon>
        <taxon>Neoptera</taxon>
        <taxon>Endopterygota</taxon>
        <taxon>Diptera</taxon>
        <taxon>Nematocera</taxon>
        <taxon>Sciaroidea</taxon>
        <taxon>Sciaridae</taxon>
        <taxon>Pseudolycoriella</taxon>
    </lineage>
</organism>
<accession>A0A9Q0NFP5</accession>
<dbReference type="EMBL" id="WJQU01000001">
    <property type="protein sequence ID" value="KAJ6649442.1"/>
    <property type="molecule type" value="Genomic_DNA"/>
</dbReference>
<proteinExistence type="predicted"/>
<sequence>MNCATVCSFRQQIGIFARTRIVPKFLNHFQLASMILLRKHDSTTVLSNAFQAFQN</sequence>
<evidence type="ECO:0000313" key="2">
    <source>
        <dbReference type="Proteomes" id="UP001151699"/>
    </source>
</evidence>
<reference evidence="1" key="1">
    <citation type="submission" date="2022-07" db="EMBL/GenBank/DDBJ databases">
        <authorList>
            <person name="Trinca V."/>
            <person name="Uliana J.V.C."/>
            <person name="Torres T.T."/>
            <person name="Ward R.J."/>
            <person name="Monesi N."/>
        </authorList>
    </citation>
    <scope>NUCLEOTIDE SEQUENCE</scope>
    <source>
        <strain evidence="1">HSMRA1968</strain>
        <tissue evidence="1">Whole embryos</tissue>
    </source>
</reference>
<evidence type="ECO:0000313" key="1">
    <source>
        <dbReference type="EMBL" id="KAJ6649442.1"/>
    </source>
</evidence>
<dbReference type="AlphaFoldDB" id="A0A9Q0NFP5"/>
<keyword evidence="2" id="KW-1185">Reference proteome</keyword>
<comment type="caution">
    <text evidence="1">The sequence shown here is derived from an EMBL/GenBank/DDBJ whole genome shotgun (WGS) entry which is preliminary data.</text>
</comment>